<dbReference type="InterPro" id="IPR036259">
    <property type="entry name" value="MFS_trans_sf"/>
</dbReference>
<feature type="transmembrane region" description="Helical" evidence="6">
    <location>
        <begin position="325"/>
        <end position="350"/>
    </location>
</feature>
<evidence type="ECO:0000256" key="1">
    <source>
        <dbReference type="ARBA" id="ARBA00004141"/>
    </source>
</evidence>
<feature type="transmembrane region" description="Helical" evidence="6">
    <location>
        <begin position="286"/>
        <end position="305"/>
    </location>
</feature>
<dbReference type="InterPro" id="IPR011701">
    <property type="entry name" value="MFS"/>
</dbReference>
<feature type="transmembrane region" description="Helical" evidence="6">
    <location>
        <begin position="208"/>
        <end position="230"/>
    </location>
</feature>
<gene>
    <name evidence="7" type="ORF">K469DRAFT_674396</name>
</gene>
<keyword evidence="4 6" id="KW-0472">Membrane</keyword>
<dbReference type="GO" id="GO:0022857">
    <property type="term" value="F:transmembrane transporter activity"/>
    <property type="evidence" value="ECO:0007669"/>
    <property type="project" value="InterPro"/>
</dbReference>
<feature type="transmembrane region" description="Helical" evidence="6">
    <location>
        <begin position="46"/>
        <end position="68"/>
    </location>
</feature>
<feature type="transmembrane region" description="Helical" evidence="6">
    <location>
        <begin position="88"/>
        <end position="110"/>
    </location>
</feature>
<evidence type="ECO:0000313" key="7">
    <source>
        <dbReference type="EMBL" id="KAF2179238.1"/>
    </source>
</evidence>
<feature type="transmembrane region" description="Helical" evidence="6">
    <location>
        <begin position="397"/>
        <end position="418"/>
    </location>
</feature>
<dbReference type="PANTHER" id="PTHR23507:SF1">
    <property type="entry name" value="FI18259P1-RELATED"/>
    <property type="match status" value="1"/>
</dbReference>
<dbReference type="Proteomes" id="UP000800200">
    <property type="component" value="Unassembled WGS sequence"/>
</dbReference>
<feature type="transmembrane region" description="Helical" evidence="6">
    <location>
        <begin position="371"/>
        <end position="391"/>
    </location>
</feature>
<name>A0A6A6DLD3_9PEZI</name>
<feature type="transmembrane region" description="Helical" evidence="6">
    <location>
        <begin position="430"/>
        <end position="449"/>
    </location>
</feature>
<feature type="compositionally biased region" description="Basic and acidic residues" evidence="5">
    <location>
        <begin position="239"/>
        <end position="255"/>
    </location>
</feature>
<proteinExistence type="predicted"/>
<feature type="region of interest" description="Disordered" evidence="5">
    <location>
        <begin position="239"/>
        <end position="258"/>
    </location>
</feature>
<keyword evidence="3 6" id="KW-1133">Transmembrane helix</keyword>
<evidence type="ECO:0000256" key="5">
    <source>
        <dbReference type="SAM" id="MobiDB-lite"/>
    </source>
</evidence>
<accession>A0A6A6DLD3</accession>
<dbReference type="CDD" id="cd06174">
    <property type="entry name" value="MFS"/>
    <property type="match status" value="1"/>
</dbReference>
<dbReference type="Gene3D" id="1.20.1250.20">
    <property type="entry name" value="MFS general substrate transporter like domains"/>
    <property type="match status" value="1"/>
</dbReference>
<dbReference type="EMBL" id="ML994668">
    <property type="protein sequence ID" value="KAF2179238.1"/>
    <property type="molecule type" value="Genomic_DNA"/>
</dbReference>
<feature type="transmembrane region" description="Helical" evidence="6">
    <location>
        <begin position="122"/>
        <end position="141"/>
    </location>
</feature>
<keyword evidence="8" id="KW-1185">Reference proteome</keyword>
<keyword evidence="2 6" id="KW-0812">Transmembrane</keyword>
<evidence type="ECO:0000256" key="3">
    <source>
        <dbReference type="ARBA" id="ARBA00022989"/>
    </source>
</evidence>
<dbReference type="OrthoDB" id="5425648at2759"/>
<dbReference type="SUPFAM" id="SSF103473">
    <property type="entry name" value="MFS general substrate transporter"/>
    <property type="match status" value="1"/>
</dbReference>
<evidence type="ECO:0000256" key="6">
    <source>
        <dbReference type="SAM" id="Phobius"/>
    </source>
</evidence>
<feature type="transmembrane region" description="Helical" evidence="6">
    <location>
        <begin position="183"/>
        <end position="202"/>
    </location>
</feature>
<sequence>MERDETVHDETTTLLENEYQQEQGLHESCSQNGNEDQGVGSFSPEYILPLALFAALAMASTAATEYFAYATLLCKDPRQCEGGETSKYAGFIAAATSVANILGMLALGPLQKLSTINRKLGLLLWMCCRSMSAVMLLLGVYSNSIYVALFGRVFEGLASDNLLHFTLNAVYTQSSNQKKISSLIGYSLALYMVGISVSPFVAGLFKNFTVSFFMALGIFGFAVAYLQLCVTSRTPKGKARLENSSRQADHRDRPSNMRTYGRPHNLVGRISSTMVAPLRDFKNQPLHFVIGLSLFAYNIIQSYIFSALLVHTSVKFGFTGRENGFIITIAHSVAALYIFLNLYLIPRLLTSLFRTQMEIPEPQHYSGKRDAIFALTSLTLQALSLIAIGWSTKTWQVYAITALLALGLPTPSFIKAYFVGHFEGSEKSAALASLAMMEASASVLGPMVLGGWQSFSGAGGGVFFVAAGISGFSIVAFGVGSLILSRKSGLYLGREGMDNES</sequence>
<protein>
    <submittedName>
        <fullName evidence="7">MFS general substrate transporter</fullName>
    </submittedName>
</protein>
<evidence type="ECO:0000256" key="4">
    <source>
        <dbReference type="ARBA" id="ARBA00023136"/>
    </source>
</evidence>
<feature type="transmembrane region" description="Helical" evidence="6">
    <location>
        <begin position="461"/>
        <end position="484"/>
    </location>
</feature>
<evidence type="ECO:0000313" key="8">
    <source>
        <dbReference type="Proteomes" id="UP000800200"/>
    </source>
</evidence>
<dbReference type="PANTHER" id="PTHR23507">
    <property type="entry name" value="ZGC:174356"/>
    <property type="match status" value="1"/>
</dbReference>
<organism evidence="7 8">
    <name type="scientific">Zopfia rhizophila CBS 207.26</name>
    <dbReference type="NCBI Taxonomy" id="1314779"/>
    <lineage>
        <taxon>Eukaryota</taxon>
        <taxon>Fungi</taxon>
        <taxon>Dikarya</taxon>
        <taxon>Ascomycota</taxon>
        <taxon>Pezizomycotina</taxon>
        <taxon>Dothideomycetes</taxon>
        <taxon>Dothideomycetes incertae sedis</taxon>
        <taxon>Zopfiaceae</taxon>
        <taxon>Zopfia</taxon>
    </lineage>
</organism>
<dbReference type="GO" id="GO:0016020">
    <property type="term" value="C:membrane"/>
    <property type="evidence" value="ECO:0007669"/>
    <property type="project" value="UniProtKB-SubCell"/>
</dbReference>
<evidence type="ECO:0000256" key="2">
    <source>
        <dbReference type="ARBA" id="ARBA00022692"/>
    </source>
</evidence>
<dbReference type="AlphaFoldDB" id="A0A6A6DLD3"/>
<comment type="subcellular location">
    <subcellularLocation>
        <location evidence="1">Membrane</location>
        <topology evidence="1">Multi-pass membrane protein</topology>
    </subcellularLocation>
</comment>
<reference evidence="7" key="1">
    <citation type="journal article" date="2020" name="Stud. Mycol.">
        <title>101 Dothideomycetes genomes: a test case for predicting lifestyles and emergence of pathogens.</title>
        <authorList>
            <person name="Haridas S."/>
            <person name="Albert R."/>
            <person name="Binder M."/>
            <person name="Bloem J."/>
            <person name="Labutti K."/>
            <person name="Salamov A."/>
            <person name="Andreopoulos B."/>
            <person name="Baker S."/>
            <person name="Barry K."/>
            <person name="Bills G."/>
            <person name="Bluhm B."/>
            <person name="Cannon C."/>
            <person name="Castanera R."/>
            <person name="Culley D."/>
            <person name="Daum C."/>
            <person name="Ezra D."/>
            <person name="Gonzalez J."/>
            <person name="Henrissat B."/>
            <person name="Kuo A."/>
            <person name="Liang C."/>
            <person name="Lipzen A."/>
            <person name="Lutzoni F."/>
            <person name="Magnuson J."/>
            <person name="Mondo S."/>
            <person name="Nolan M."/>
            <person name="Ohm R."/>
            <person name="Pangilinan J."/>
            <person name="Park H.-J."/>
            <person name="Ramirez L."/>
            <person name="Alfaro M."/>
            <person name="Sun H."/>
            <person name="Tritt A."/>
            <person name="Yoshinaga Y."/>
            <person name="Zwiers L.-H."/>
            <person name="Turgeon B."/>
            <person name="Goodwin S."/>
            <person name="Spatafora J."/>
            <person name="Crous P."/>
            <person name="Grigoriev I."/>
        </authorList>
    </citation>
    <scope>NUCLEOTIDE SEQUENCE</scope>
    <source>
        <strain evidence="7">CBS 207.26</strain>
    </source>
</reference>
<dbReference type="Pfam" id="PF07690">
    <property type="entry name" value="MFS_1"/>
    <property type="match status" value="1"/>
</dbReference>